<dbReference type="GO" id="GO:0000976">
    <property type="term" value="F:transcription cis-regulatory region binding"/>
    <property type="evidence" value="ECO:0007669"/>
    <property type="project" value="TreeGrafter"/>
</dbReference>
<dbReference type="OrthoDB" id="6860332at2"/>
<dbReference type="PANTHER" id="PTHR30055">
    <property type="entry name" value="HTH-TYPE TRANSCRIPTIONAL REGULATOR RUTR"/>
    <property type="match status" value="1"/>
</dbReference>
<dbReference type="AlphaFoldDB" id="A0A2N5X5R3"/>
<dbReference type="EMBL" id="PKUS01000003">
    <property type="protein sequence ID" value="PLW69829.1"/>
    <property type="molecule type" value="Genomic_DNA"/>
</dbReference>
<proteinExistence type="predicted"/>
<name>A0A2N5X5R3_9GAMM</name>
<reference evidence="4 5" key="1">
    <citation type="submission" date="2018-01" db="EMBL/GenBank/DDBJ databases">
        <title>The draft genome sequence of Halioglobus lutimaris HF004.</title>
        <authorList>
            <person name="Du Z.-J."/>
            <person name="Shi M.-J."/>
        </authorList>
    </citation>
    <scope>NUCLEOTIDE SEQUENCE [LARGE SCALE GENOMIC DNA]</scope>
    <source>
        <strain evidence="4 5">HF004</strain>
    </source>
</reference>
<sequence length="207" mass="23564">MDKPKGNAREDILNTAERLFAENGIQNVSLREINAEAGYSAAALHYHFRSRDGLLEALLLKRQEPVMTLRAELLQPLQEERRPSVESLAEALVMPFAHPILNDPETGLTAVKFLFRAYVEQSHHGQIRKTTERSLKTFEPLLARALPDLDQTRRRSRWLLATELTFQGLANMDAIMALSKQSHARKSREQYVQTLITFIAGGLRYRG</sequence>
<dbReference type="GO" id="GO:0003700">
    <property type="term" value="F:DNA-binding transcription factor activity"/>
    <property type="evidence" value="ECO:0007669"/>
    <property type="project" value="TreeGrafter"/>
</dbReference>
<dbReference type="PANTHER" id="PTHR30055:SF235">
    <property type="entry name" value="TRANSCRIPTIONAL REGULATORY PROTEIN"/>
    <property type="match status" value="1"/>
</dbReference>
<feature type="DNA-binding region" description="H-T-H motif" evidence="2">
    <location>
        <begin position="29"/>
        <end position="48"/>
    </location>
</feature>
<dbReference type="Pfam" id="PF00440">
    <property type="entry name" value="TetR_N"/>
    <property type="match status" value="1"/>
</dbReference>
<dbReference type="SUPFAM" id="SSF46689">
    <property type="entry name" value="Homeodomain-like"/>
    <property type="match status" value="1"/>
</dbReference>
<keyword evidence="5" id="KW-1185">Reference proteome</keyword>
<dbReference type="InterPro" id="IPR036271">
    <property type="entry name" value="Tet_transcr_reg_TetR-rel_C_sf"/>
</dbReference>
<dbReference type="PROSITE" id="PS50977">
    <property type="entry name" value="HTH_TETR_2"/>
    <property type="match status" value="1"/>
</dbReference>
<accession>A0A2N5X5R3</accession>
<dbReference type="InterPro" id="IPR001647">
    <property type="entry name" value="HTH_TetR"/>
</dbReference>
<dbReference type="Pfam" id="PF17939">
    <property type="entry name" value="TetR_C_30"/>
    <property type="match status" value="1"/>
</dbReference>
<comment type="caution">
    <text evidence="4">The sequence shown here is derived from an EMBL/GenBank/DDBJ whole genome shotgun (WGS) entry which is preliminary data.</text>
</comment>
<dbReference type="InterPro" id="IPR009057">
    <property type="entry name" value="Homeodomain-like_sf"/>
</dbReference>
<dbReference type="SUPFAM" id="SSF48498">
    <property type="entry name" value="Tetracyclin repressor-like, C-terminal domain"/>
    <property type="match status" value="1"/>
</dbReference>
<dbReference type="Proteomes" id="UP000235005">
    <property type="component" value="Unassembled WGS sequence"/>
</dbReference>
<feature type="domain" description="HTH tetR-type" evidence="3">
    <location>
        <begin position="6"/>
        <end position="66"/>
    </location>
</feature>
<keyword evidence="1 2" id="KW-0238">DNA-binding</keyword>
<evidence type="ECO:0000313" key="4">
    <source>
        <dbReference type="EMBL" id="PLW69829.1"/>
    </source>
</evidence>
<dbReference type="InterPro" id="IPR041586">
    <property type="entry name" value="PsrA_TetR_C"/>
</dbReference>
<dbReference type="PRINTS" id="PR00455">
    <property type="entry name" value="HTHTETR"/>
</dbReference>
<dbReference type="RefSeq" id="WP_101517393.1">
    <property type="nucleotide sequence ID" value="NZ_PKUS01000003.1"/>
</dbReference>
<protein>
    <recommendedName>
        <fullName evidence="3">HTH tetR-type domain-containing protein</fullName>
    </recommendedName>
</protein>
<organism evidence="4 5">
    <name type="scientific">Pseudohalioglobus lutimaris</name>
    <dbReference type="NCBI Taxonomy" id="1737061"/>
    <lineage>
        <taxon>Bacteria</taxon>
        <taxon>Pseudomonadati</taxon>
        <taxon>Pseudomonadota</taxon>
        <taxon>Gammaproteobacteria</taxon>
        <taxon>Cellvibrionales</taxon>
        <taxon>Halieaceae</taxon>
        <taxon>Pseudohalioglobus</taxon>
    </lineage>
</organism>
<dbReference type="InterPro" id="IPR050109">
    <property type="entry name" value="HTH-type_TetR-like_transc_reg"/>
</dbReference>
<evidence type="ECO:0000313" key="5">
    <source>
        <dbReference type="Proteomes" id="UP000235005"/>
    </source>
</evidence>
<evidence type="ECO:0000259" key="3">
    <source>
        <dbReference type="PROSITE" id="PS50977"/>
    </source>
</evidence>
<dbReference type="Gene3D" id="1.10.357.10">
    <property type="entry name" value="Tetracycline Repressor, domain 2"/>
    <property type="match status" value="1"/>
</dbReference>
<evidence type="ECO:0000256" key="2">
    <source>
        <dbReference type="PROSITE-ProRule" id="PRU00335"/>
    </source>
</evidence>
<evidence type="ECO:0000256" key="1">
    <source>
        <dbReference type="ARBA" id="ARBA00023125"/>
    </source>
</evidence>
<gene>
    <name evidence="4" type="ORF">C0039_04660</name>
</gene>